<dbReference type="Gene3D" id="3.50.50.60">
    <property type="entry name" value="FAD/NAD(P)-binding domain"/>
    <property type="match status" value="1"/>
</dbReference>
<dbReference type="RefSeq" id="WP_261497526.1">
    <property type="nucleotide sequence ID" value="NZ_JAOCQF010000005.1"/>
</dbReference>
<evidence type="ECO:0000259" key="5">
    <source>
        <dbReference type="Pfam" id="PF08669"/>
    </source>
</evidence>
<evidence type="ECO:0000313" key="8">
    <source>
        <dbReference type="Proteomes" id="UP001205601"/>
    </source>
</evidence>
<comment type="similarity">
    <text evidence="1">Belongs to the GcvT family.</text>
</comment>
<dbReference type="InterPro" id="IPR006222">
    <property type="entry name" value="GCVT_N"/>
</dbReference>
<organism evidence="7 8">
    <name type="scientific">Albidovulum sediminis</name>
    <dbReference type="NCBI Taxonomy" id="3066345"/>
    <lineage>
        <taxon>Bacteria</taxon>
        <taxon>Pseudomonadati</taxon>
        <taxon>Pseudomonadota</taxon>
        <taxon>Alphaproteobacteria</taxon>
        <taxon>Rhodobacterales</taxon>
        <taxon>Paracoccaceae</taxon>
        <taxon>Albidovulum</taxon>
    </lineage>
</organism>
<dbReference type="SUPFAM" id="SSF103025">
    <property type="entry name" value="Folate-binding domain"/>
    <property type="match status" value="1"/>
</dbReference>
<keyword evidence="8" id="KW-1185">Reference proteome</keyword>
<reference evidence="8" key="1">
    <citation type="submission" date="2023-07" db="EMBL/GenBank/DDBJ databases">
        <title>Defluviimonas sediminis sp. nov., isolated from mangrove sediment.</title>
        <authorList>
            <person name="Liu L."/>
            <person name="Li J."/>
            <person name="Huang Y."/>
            <person name="Pan J."/>
            <person name="Li M."/>
        </authorList>
    </citation>
    <scope>NUCLEOTIDE SEQUENCE [LARGE SCALE GENOMIC DNA]</scope>
    <source>
        <strain evidence="8">FT324</strain>
    </source>
</reference>
<dbReference type="Proteomes" id="UP001205601">
    <property type="component" value="Unassembled WGS sequence"/>
</dbReference>
<feature type="domain" description="FAD dependent oxidoreductase central" evidence="6">
    <location>
        <begin position="365"/>
        <end position="420"/>
    </location>
</feature>
<evidence type="ECO:0000259" key="6">
    <source>
        <dbReference type="Pfam" id="PF16350"/>
    </source>
</evidence>
<feature type="domain" description="Aminomethyltransferase C-terminal" evidence="5">
    <location>
        <begin position="719"/>
        <end position="796"/>
    </location>
</feature>
<gene>
    <name evidence="7" type="ORF">N5I32_19030</name>
</gene>
<dbReference type="InterPro" id="IPR032503">
    <property type="entry name" value="FAO_M"/>
</dbReference>
<evidence type="ECO:0000259" key="3">
    <source>
        <dbReference type="Pfam" id="PF01266"/>
    </source>
</evidence>
<dbReference type="Gene3D" id="3.30.9.10">
    <property type="entry name" value="D-Amino Acid Oxidase, subunit A, domain 2"/>
    <property type="match status" value="1"/>
</dbReference>
<sequence>MLPQSAQIVIVGGGIIGCSIAYHLAKEGVTDVVVLEQFQLTHGATWHAAGVVGQLRNSQNVTRMLRRSVALYATLQEEAGQAIDFKQVGSLRIASSKDRMKEFRRSATTARSFGMEMDILTPKEAQDMFPIMSLDGVEGATFIASDGYVDPASLCQALAAGARARGVRFIQGCEVTGFGIENRRITQVRTAQGDVACETVVNCAGMWGHELGKMMGSRIPAFAVEHQYLITDPIPDLPKGMPTVRDPDLLLYWKPETRGIVVGGYEPDTLAFARNGIPSGWDMRLLPDNFERFEQLAVNAARRTPVVGTVGVRQMINGAIPISADGDFVMGKAPELDNVFVSAGFVYGIAAAGGAGAVMAEWILEGRPANALWPLDVRRFSFHHNTRYFMYDRAVEIYAHHYKMKWPTEELESVRRIRSSPLYPLLKEKGAVFGSRAGWERPNWFAPAGVEPVDKPSFDWPNWHVHVAAEHRAVREGVAMIDLSSFAKMEVMGPGTLAALQRLAVANVDRPVGSVIYTQMLNETGGIEADLTLCRLGAEHFYVVTGTAFGGHDFGWIRQHLPQDGPVHTIDVTSGWAVINLCGPRSRDVLAAVAEEDVSGAAFRHGQMRNLTLGAAPVRAMRVSFTGELGYELHVPTEYAAHVYRVLSEAGQPQGIRDIGYRSLNSLRMEKGFIVWAGDVSPDYTPFHAGLDRLVSWKKGDFIGRAALERIRDAGGPDRRLCTFVLDVKSPVHGGECILRDGKVLGVTTSGDFGHTVGKSIVFGYVPAAEAGHADFEVEVYGERIAARRVDGPLYDPEGLRMRG</sequence>
<evidence type="ECO:0000313" key="7">
    <source>
        <dbReference type="EMBL" id="MCT8331616.1"/>
    </source>
</evidence>
<dbReference type="SUPFAM" id="SSF51905">
    <property type="entry name" value="FAD/NAD(P)-binding domain"/>
    <property type="match status" value="1"/>
</dbReference>
<evidence type="ECO:0000256" key="2">
    <source>
        <dbReference type="ARBA" id="ARBA00023002"/>
    </source>
</evidence>
<dbReference type="InterPro" id="IPR013977">
    <property type="entry name" value="GcvT_C"/>
</dbReference>
<dbReference type="SUPFAM" id="SSF101790">
    <property type="entry name" value="Aminomethyltransferase beta-barrel domain"/>
    <property type="match status" value="1"/>
</dbReference>
<dbReference type="Pfam" id="PF01571">
    <property type="entry name" value="GCV_T"/>
    <property type="match status" value="1"/>
</dbReference>
<protein>
    <submittedName>
        <fullName evidence="7">FAD-dependent oxidoreductase</fullName>
    </submittedName>
</protein>
<dbReference type="Pfam" id="PF16350">
    <property type="entry name" value="FAO_M"/>
    <property type="match status" value="1"/>
</dbReference>
<comment type="caution">
    <text evidence="7">The sequence shown here is derived from an EMBL/GenBank/DDBJ whole genome shotgun (WGS) entry which is preliminary data.</text>
</comment>
<accession>A0ABT2NRP9</accession>
<feature type="domain" description="FAD dependent oxidoreductase" evidence="3">
    <location>
        <begin position="8"/>
        <end position="362"/>
    </location>
</feature>
<dbReference type="InterPro" id="IPR029043">
    <property type="entry name" value="GcvT/YgfZ_C"/>
</dbReference>
<name>A0ABT2NRP9_9RHOB</name>
<dbReference type="Pfam" id="PF01266">
    <property type="entry name" value="DAO"/>
    <property type="match status" value="1"/>
</dbReference>
<dbReference type="InterPro" id="IPR027266">
    <property type="entry name" value="TrmE/GcvT-like"/>
</dbReference>
<dbReference type="Pfam" id="PF08669">
    <property type="entry name" value="GCV_T_C"/>
    <property type="match status" value="1"/>
</dbReference>
<dbReference type="EMBL" id="JAOCQF010000005">
    <property type="protein sequence ID" value="MCT8331616.1"/>
    <property type="molecule type" value="Genomic_DNA"/>
</dbReference>
<feature type="domain" description="GCVT N-terminal" evidence="4">
    <location>
        <begin position="422"/>
        <end position="699"/>
    </location>
</feature>
<dbReference type="InterPro" id="IPR036188">
    <property type="entry name" value="FAD/NAD-bd_sf"/>
</dbReference>
<dbReference type="PANTHER" id="PTHR43757:SF15">
    <property type="entry name" value="PYRUVATE DEHYDROGENASE PHOSPHATASE REGULATORY SUBUNIT, MITOCHONDRIAL-LIKE"/>
    <property type="match status" value="1"/>
</dbReference>
<proteinExistence type="inferred from homology"/>
<dbReference type="PANTHER" id="PTHR43757">
    <property type="entry name" value="AMINOMETHYLTRANSFERASE"/>
    <property type="match status" value="1"/>
</dbReference>
<keyword evidence="2" id="KW-0560">Oxidoreductase</keyword>
<evidence type="ECO:0000259" key="4">
    <source>
        <dbReference type="Pfam" id="PF01571"/>
    </source>
</evidence>
<dbReference type="InterPro" id="IPR028896">
    <property type="entry name" value="GcvT/YgfZ/DmdA"/>
</dbReference>
<dbReference type="Gene3D" id="3.30.70.1400">
    <property type="entry name" value="Aminomethyltransferase beta-barrel domains"/>
    <property type="match status" value="1"/>
</dbReference>
<dbReference type="Gene3D" id="3.30.1360.120">
    <property type="entry name" value="Probable tRNA modification gtpase trme, domain 1"/>
    <property type="match status" value="1"/>
</dbReference>
<dbReference type="Gene3D" id="2.40.30.110">
    <property type="entry name" value="Aminomethyltransferase beta-barrel domains"/>
    <property type="match status" value="1"/>
</dbReference>
<dbReference type="InterPro" id="IPR006076">
    <property type="entry name" value="FAD-dep_OxRdtase"/>
</dbReference>
<evidence type="ECO:0000256" key="1">
    <source>
        <dbReference type="ARBA" id="ARBA00008609"/>
    </source>
</evidence>
<dbReference type="SUPFAM" id="SSF54373">
    <property type="entry name" value="FAD-linked reductases, C-terminal domain"/>
    <property type="match status" value="1"/>
</dbReference>